<name>A0A172JI13_BPPB1</name>
<dbReference type="EMBL" id="KU878088">
    <property type="protein sequence ID" value="AMS01192.1"/>
    <property type="molecule type" value="Genomic_DNA"/>
</dbReference>
<protein>
    <submittedName>
        <fullName evidence="1">Uncharacterized protein</fullName>
    </submittedName>
</protein>
<organism evidence="1 2">
    <name type="scientific">Bacillus phage AR9</name>
    <dbReference type="NCBI Taxonomy" id="1815509"/>
    <lineage>
        <taxon>Viruses</taxon>
        <taxon>Duplodnaviria</taxon>
        <taxon>Heunggongvirae</taxon>
        <taxon>Uroviricota</taxon>
        <taxon>Caudoviricetes</taxon>
        <taxon>Takahashivirus</taxon>
        <taxon>Bacillus phage PBS1</taxon>
    </lineage>
</organism>
<accession>A0A172JI13</accession>
<reference evidence="1 2" key="1">
    <citation type="journal article" date="2016" name="Virology">
        <title>The genome of AR9, a giant transducing Bacillus phage encoding two multisubunit RNA polymerases.</title>
        <authorList>
            <person name="Lavysh D."/>
            <person name="Sokolova M."/>
            <person name="Minakhin L."/>
            <person name="Yakunina M."/>
            <person name="Artamonova T."/>
            <person name="Kozyavkin S."/>
            <person name="Makarova K.S."/>
            <person name="Koonin E.V."/>
            <person name="Severinov K."/>
        </authorList>
    </citation>
    <scope>NUCLEOTIDE SEQUENCE [LARGE SCALE GENOMIC DNA]</scope>
</reference>
<evidence type="ECO:0000313" key="2">
    <source>
        <dbReference type="Proteomes" id="UP000202618"/>
    </source>
</evidence>
<dbReference type="Proteomes" id="UP000202618">
    <property type="component" value="Segment"/>
</dbReference>
<proteinExistence type="predicted"/>
<dbReference type="KEGG" id="vg:29058826"/>
<gene>
    <name evidence="1" type="ORF">AR9_g108</name>
</gene>
<dbReference type="RefSeq" id="YP_009283012.1">
    <property type="nucleotide sequence ID" value="NC_031039.1"/>
</dbReference>
<evidence type="ECO:0000313" key="1">
    <source>
        <dbReference type="EMBL" id="AMS01192.1"/>
    </source>
</evidence>
<dbReference type="GeneID" id="29058826"/>
<sequence>MPNTKSELTEFKDPLLVTNHFTKEKRIFLRKTLGEDYSILSSSELINEIDNDPLEFLDRKGVNKYDLVIFDTGSNINEKILDSVSSKPLTLQRTTKTTPSFKLLEFHNDKFNII</sequence>